<proteinExistence type="predicted"/>
<dbReference type="EMBL" id="BLXT01005502">
    <property type="protein sequence ID" value="GFO23171.1"/>
    <property type="molecule type" value="Genomic_DNA"/>
</dbReference>
<accession>A0AAV4BIH0</accession>
<dbReference type="Proteomes" id="UP000735302">
    <property type="component" value="Unassembled WGS sequence"/>
</dbReference>
<reference evidence="1 2" key="1">
    <citation type="journal article" date="2021" name="Elife">
        <title>Chloroplast acquisition without the gene transfer in kleptoplastic sea slugs, Plakobranchus ocellatus.</title>
        <authorList>
            <person name="Maeda T."/>
            <person name="Takahashi S."/>
            <person name="Yoshida T."/>
            <person name="Shimamura S."/>
            <person name="Takaki Y."/>
            <person name="Nagai Y."/>
            <person name="Toyoda A."/>
            <person name="Suzuki Y."/>
            <person name="Arimoto A."/>
            <person name="Ishii H."/>
            <person name="Satoh N."/>
            <person name="Nishiyama T."/>
            <person name="Hasebe M."/>
            <person name="Maruyama T."/>
            <person name="Minagawa J."/>
            <person name="Obokata J."/>
            <person name="Shigenobu S."/>
        </authorList>
    </citation>
    <scope>NUCLEOTIDE SEQUENCE [LARGE SCALE GENOMIC DNA]</scope>
</reference>
<dbReference type="AlphaFoldDB" id="A0AAV4BIH0"/>
<gene>
    <name evidence="1" type="ORF">PoB_004967600</name>
</gene>
<protein>
    <submittedName>
        <fullName evidence="1">Uncharacterized protein</fullName>
    </submittedName>
</protein>
<organism evidence="1 2">
    <name type="scientific">Plakobranchus ocellatus</name>
    <dbReference type="NCBI Taxonomy" id="259542"/>
    <lineage>
        <taxon>Eukaryota</taxon>
        <taxon>Metazoa</taxon>
        <taxon>Spiralia</taxon>
        <taxon>Lophotrochozoa</taxon>
        <taxon>Mollusca</taxon>
        <taxon>Gastropoda</taxon>
        <taxon>Heterobranchia</taxon>
        <taxon>Euthyneura</taxon>
        <taxon>Panpulmonata</taxon>
        <taxon>Sacoglossa</taxon>
        <taxon>Placobranchoidea</taxon>
        <taxon>Plakobranchidae</taxon>
        <taxon>Plakobranchus</taxon>
    </lineage>
</organism>
<name>A0AAV4BIH0_9GAST</name>
<evidence type="ECO:0000313" key="2">
    <source>
        <dbReference type="Proteomes" id="UP000735302"/>
    </source>
</evidence>
<keyword evidence="2" id="KW-1185">Reference proteome</keyword>
<comment type="caution">
    <text evidence="1">The sequence shown here is derived from an EMBL/GenBank/DDBJ whole genome shotgun (WGS) entry which is preliminary data.</text>
</comment>
<sequence length="123" mass="14580">MRRDYIVGLRLRRSFCLRSDATWQRVNNNVHQIKVTYIFVRLTLQTVQNWVRAVWFGFCSTSMKRWSHVSAPMPCYPRRQWAVSNLNGRGCYIFQGQIVSHYATNSPVHSNLNIYLRLTRSII</sequence>
<evidence type="ECO:0000313" key="1">
    <source>
        <dbReference type="EMBL" id="GFO23171.1"/>
    </source>
</evidence>